<feature type="compositionally biased region" description="Basic and acidic residues" evidence="1">
    <location>
        <begin position="792"/>
        <end position="817"/>
    </location>
</feature>
<feature type="compositionally biased region" description="Basic and acidic residues" evidence="1">
    <location>
        <begin position="905"/>
        <end position="914"/>
    </location>
</feature>
<keyword evidence="4" id="KW-1185">Reference proteome</keyword>
<feature type="chain" id="PRO_5029491930" evidence="2">
    <location>
        <begin position="18"/>
        <end position="1755"/>
    </location>
</feature>
<dbReference type="EnsemblMetazoa" id="XM_022804770">
    <property type="protein sequence ID" value="XP_022660505"/>
    <property type="gene ID" value="LOC111250090"/>
</dbReference>
<dbReference type="RefSeq" id="XP_022660505.1">
    <property type="nucleotide sequence ID" value="XM_022804770.1"/>
</dbReference>
<name>A0A7M7K4W4_VARDE</name>
<protein>
    <submittedName>
        <fullName evidence="3">Uncharacterized protein</fullName>
    </submittedName>
</protein>
<feature type="region of interest" description="Disordered" evidence="1">
    <location>
        <begin position="768"/>
        <end position="849"/>
    </location>
</feature>
<sequence length="1755" mass="197665">MLLHLALILFNVSWSQALLTSKDFHRLVAPECFRVGQIEELEDLPRTVKSFVELVSKVEKAHRLEDAAETASLLLRRFSISYMRRKRTENGHMFLVDKTEEARASVTEVLLRSAPHRLFREDSLILVEKCALFFMLSHSIEQRNNGANVLAYIEHGVVSPVVHPEGNHGLALSPVLFGIAASKYASRESTESLLRLLRPYSNVVSEGHSVIDHLYGPTLASLLGTSVKWKNTTASPIIGRNGVWTTPLCPKEFKLSPKVSDITDAQLSGAIDGFLFNVLTSRITKQRKRPFTLSQLLSTYYSARGIRELIPEFPGGASFCTRGKIFQKLFSVERLTEQTLAIARLFNAVEALPLKEVIENYAIVPAVKKFSQELEHIITHPPSTCQEAQRQLHKGSCQTLSNVLLLLDPISGHPQFDVYQRKLSAYLSEEILENNSNSRVSISSSSLADNPHVLNLFFSSSRKQKNPSCRVSRRADKGCAECHEADIWRAVNGTWNSLLEDDVEMAAGTVTPSKVVVYFKFNDFKSKEEDLQDVIRGLRRSHKDLYIFVVGPKPEIVEKFRADVKDAVVIIPQAADDKVIQRISTELAHEICQTPAIVHCTNCLTDHLQVSSIHQVFLSPQASYSWAVYPDELNRYPILVNITITSENLPLRVCYERQNATHQRVPIEEDQCEDAQANVPLVKSFVDLCQSQEATESAHISVPGHVQSARCEMVHFKITALPRRPGVPFKECNHPDCRFPDETRVEIAYFAEFEDDLLQTSNQLNMFRYPPIDDRRGQKSPRLSSVLGRPNSIERDSQETSENRELSKPSEDIRTETEGPNPRPVRPHDEPSRNPVVDHSRGNPKEVPERKLQLHSLGQQIIDPPNDQPDDTRDFLNRPQKIHNLLQLNKQLQLKPDSSYGRLDPTSKRPDGLREVNTPGHSLRISRNQFKQSERPVRQPESPFRYSERLPDLHETAETDLVNGKQQIDNDDTNRTKFSARERPTDYPSDRSQRPLPPINKSIERPLNFFELYQFVDKPLRPHEMAQVCSSSKQESFLFTIDQFLLILKKLEEGNPSVTIKEMCQFLLDKYSLDSPLRANSSLVENDVLRSVQRALLGSSTSSKQTDGNDGTTDVDDSVLLASERCHLYHLLSYSKEAELERGVVALDFDEDIAIALKPVLLGILGSPSLVGESSRSINQITRSLNHAIEVQHDAQSRITILSALTFGGILLPEIIRDARSDLVDSDSYWHEQFCQNNFVRRPERDDVDSWITYTRIRGAIDGYILGLHGNLTSAVSLCSLLDGYYSNRGVDRSMRTKPDLTYDNGNSVQLGVCRRYDLFPADVITGNLEREFLNFYRAFAYAYPGLVNRVSEAIVMDAATRVIKKITRATQYKLLSMPSFCDDGPALSIANPTIETATEIYVVLKTDDERFMPVEEMQLHWAHQKAFVSFLARHMNLGTRRRLHLFMNQQSIVHGQLLGVPTKHAGAAASSIACKAQEILGNSDRMKSYSPQDEATVLDALQLHLSNETEIGALLETREGHGNLRPARIVVWLAHGSEQRSPKGVIKTAVERLKQNFKETVSFFAVTTSLSSYFGEELFSVKFWNNATNKGQLAIRNRARDLARESFLAPLIALCGPACLESTIPVHLRFDEVISENAVKVVRFGTEEFPSMVRAQLTVTPTNGIIKVCYDKNDVPSIDGWRRCTQLADNVLSFRPDCQKDGQCESILLAIMGVRENCEASSCTGKINFVLDYDGSLLSRSVLLDNQLLDKEAG</sequence>
<dbReference type="GeneID" id="111250090"/>
<accession>A0A7M7K4W4</accession>
<feature type="compositionally biased region" description="Basic and acidic residues" evidence="1">
    <location>
        <begin position="946"/>
        <end position="957"/>
    </location>
</feature>
<dbReference type="OrthoDB" id="6479916at2759"/>
<reference evidence="3" key="1">
    <citation type="submission" date="2021-01" db="UniProtKB">
        <authorList>
            <consortium name="EnsemblMetazoa"/>
        </authorList>
    </citation>
    <scope>IDENTIFICATION</scope>
</reference>
<organism evidence="3 4">
    <name type="scientific">Varroa destructor</name>
    <name type="common">Honeybee mite</name>
    <dbReference type="NCBI Taxonomy" id="109461"/>
    <lineage>
        <taxon>Eukaryota</taxon>
        <taxon>Metazoa</taxon>
        <taxon>Ecdysozoa</taxon>
        <taxon>Arthropoda</taxon>
        <taxon>Chelicerata</taxon>
        <taxon>Arachnida</taxon>
        <taxon>Acari</taxon>
        <taxon>Parasitiformes</taxon>
        <taxon>Mesostigmata</taxon>
        <taxon>Gamasina</taxon>
        <taxon>Dermanyssoidea</taxon>
        <taxon>Varroidae</taxon>
        <taxon>Varroa</taxon>
    </lineage>
</organism>
<dbReference type="Proteomes" id="UP000594260">
    <property type="component" value="Unplaced"/>
</dbReference>
<evidence type="ECO:0000313" key="3">
    <source>
        <dbReference type="EnsemblMetazoa" id="XP_022660505"/>
    </source>
</evidence>
<keyword evidence="2" id="KW-0732">Signal</keyword>
<evidence type="ECO:0000256" key="2">
    <source>
        <dbReference type="SAM" id="SignalP"/>
    </source>
</evidence>
<feature type="region of interest" description="Disordered" evidence="1">
    <location>
        <begin position="891"/>
        <end position="1000"/>
    </location>
</feature>
<feature type="signal peptide" evidence="2">
    <location>
        <begin position="1"/>
        <end position="17"/>
    </location>
</feature>
<feature type="compositionally biased region" description="Basic and acidic residues" evidence="1">
    <location>
        <begin position="826"/>
        <end position="849"/>
    </location>
</feature>
<proteinExistence type="predicted"/>
<dbReference type="InParanoid" id="A0A7M7K4W4"/>
<dbReference type="KEGG" id="vde:111250090"/>
<evidence type="ECO:0000313" key="4">
    <source>
        <dbReference type="Proteomes" id="UP000594260"/>
    </source>
</evidence>
<evidence type="ECO:0000256" key="1">
    <source>
        <dbReference type="SAM" id="MobiDB-lite"/>
    </source>
</evidence>
<feature type="compositionally biased region" description="Basic and acidic residues" evidence="1">
    <location>
        <begin position="972"/>
        <end position="993"/>
    </location>
</feature>